<dbReference type="CDD" id="cd00038">
    <property type="entry name" value="CAP_ED"/>
    <property type="match status" value="1"/>
</dbReference>
<proteinExistence type="predicted"/>
<feature type="domain" description="Cyclic nucleotide-binding" evidence="1">
    <location>
        <begin position="11"/>
        <end position="115"/>
    </location>
</feature>
<keyword evidence="3" id="KW-1185">Reference proteome</keyword>
<dbReference type="InterPro" id="IPR000595">
    <property type="entry name" value="cNMP-bd_dom"/>
</dbReference>
<comment type="caution">
    <text evidence="2">The sequence shown here is derived from an EMBL/GenBank/DDBJ whole genome shotgun (WGS) entry which is preliminary data.</text>
</comment>
<dbReference type="EMBL" id="JSVC01000013">
    <property type="protein sequence ID" value="KIC94411.1"/>
    <property type="molecule type" value="Genomic_DNA"/>
</dbReference>
<organism evidence="2 3">
    <name type="scientific">Flavihumibacter solisilvae</name>
    <dbReference type="NCBI Taxonomy" id="1349421"/>
    <lineage>
        <taxon>Bacteria</taxon>
        <taxon>Pseudomonadati</taxon>
        <taxon>Bacteroidota</taxon>
        <taxon>Chitinophagia</taxon>
        <taxon>Chitinophagales</taxon>
        <taxon>Chitinophagaceae</taxon>
        <taxon>Flavihumibacter</taxon>
    </lineage>
</organism>
<dbReference type="Gene3D" id="2.60.120.10">
    <property type="entry name" value="Jelly Rolls"/>
    <property type="match status" value="1"/>
</dbReference>
<reference evidence="2 3" key="1">
    <citation type="submission" date="2014-11" db="EMBL/GenBank/DDBJ databases">
        <title>Genome sequence of Flavihumibacter solisilvae 3-3.</title>
        <authorList>
            <person name="Zhou G."/>
            <person name="Li M."/>
            <person name="Wang G."/>
        </authorList>
    </citation>
    <scope>NUCLEOTIDE SEQUENCE [LARGE SCALE GENOMIC DNA]</scope>
    <source>
        <strain evidence="2 3">3-3</strain>
    </source>
</reference>
<name>A0A0C1L491_9BACT</name>
<dbReference type="AlphaFoldDB" id="A0A0C1L491"/>
<dbReference type="Proteomes" id="UP000031408">
    <property type="component" value="Unassembled WGS sequence"/>
</dbReference>
<dbReference type="SUPFAM" id="SSF51206">
    <property type="entry name" value="cAMP-binding domain-like"/>
    <property type="match status" value="1"/>
</dbReference>
<dbReference type="RefSeq" id="WP_039140172.1">
    <property type="nucleotide sequence ID" value="NZ_JSVC01000013.1"/>
</dbReference>
<gene>
    <name evidence="2" type="ORF">OI18_12410</name>
</gene>
<evidence type="ECO:0000313" key="2">
    <source>
        <dbReference type="EMBL" id="KIC94411.1"/>
    </source>
</evidence>
<dbReference type="OrthoDB" id="9152304at2"/>
<dbReference type="PROSITE" id="PS50042">
    <property type="entry name" value="CNMP_BINDING_3"/>
    <property type="match status" value="1"/>
</dbReference>
<dbReference type="InterPro" id="IPR018490">
    <property type="entry name" value="cNMP-bd_dom_sf"/>
</dbReference>
<dbReference type="InterPro" id="IPR014710">
    <property type="entry name" value="RmlC-like_jellyroll"/>
</dbReference>
<accession>A0A0C1L491</accession>
<dbReference type="SMART" id="SM00100">
    <property type="entry name" value="cNMP"/>
    <property type="match status" value="1"/>
</dbReference>
<protein>
    <submittedName>
        <fullName evidence="2">Cyclic nucleotide-binding protein</fullName>
    </submittedName>
</protein>
<dbReference type="Pfam" id="PF00027">
    <property type="entry name" value="cNMP_binding"/>
    <property type="match status" value="1"/>
</dbReference>
<sequence>MHELFFHTLRTKAGFNDQDLEVIRTHLTPKKLRKKQYLLQEGDPCKYVTFVEKGLLRAYSIDEKGSEYIIQFALEGWLISDLYSFLTGEPATYTIDAVEDSELTLISRNAHEELLRALPKYETWIRMEITAAYLALQRRLTAVISLTLEERYEGFTSLYPDIVQRVPQWMIASYMGLTPETLSRVRKKITERK</sequence>
<evidence type="ECO:0000313" key="3">
    <source>
        <dbReference type="Proteomes" id="UP000031408"/>
    </source>
</evidence>
<dbReference type="STRING" id="1349421.OI18_12410"/>
<evidence type="ECO:0000259" key="1">
    <source>
        <dbReference type="PROSITE" id="PS50042"/>
    </source>
</evidence>